<evidence type="ECO:0000256" key="1">
    <source>
        <dbReference type="ARBA" id="ARBA00022737"/>
    </source>
</evidence>
<name>A0A1Y6ME72_9GAMM</name>
<evidence type="ECO:0000256" key="2">
    <source>
        <dbReference type="ARBA" id="ARBA00023043"/>
    </source>
</evidence>
<evidence type="ECO:0000313" key="4">
    <source>
        <dbReference type="EMBL" id="SMY34078.1"/>
    </source>
</evidence>
<dbReference type="PROSITE" id="PS50088">
    <property type="entry name" value="ANK_REPEAT"/>
    <property type="match status" value="2"/>
</dbReference>
<protein>
    <submittedName>
        <fullName evidence="4">Ankyrin repeats (3 copies)</fullName>
    </submittedName>
</protein>
<dbReference type="PANTHER" id="PTHR24123">
    <property type="entry name" value="ANKYRIN REPEAT-CONTAINING"/>
    <property type="match status" value="1"/>
</dbReference>
<keyword evidence="5" id="KW-1185">Reference proteome</keyword>
<dbReference type="AlphaFoldDB" id="A0A1Y6ME72"/>
<organism evidence="4 5">
    <name type="scientific">Photobacterium malacitanum</name>
    <dbReference type="NCBI Taxonomy" id="2204294"/>
    <lineage>
        <taxon>Bacteria</taxon>
        <taxon>Pseudomonadati</taxon>
        <taxon>Pseudomonadota</taxon>
        <taxon>Gammaproteobacteria</taxon>
        <taxon>Vibrionales</taxon>
        <taxon>Vibrionaceae</taxon>
        <taxon>Photobacterium</taxon>
    </lineage>
</organism>
<dbReference type="InterPro" id="IPR002110">
    <property type="entry name" value="Ankyrin_rpt"/>
</dbReference>
<dbReference type="EMBL" id="FYAK01000002">
    <property type="protein sequence ID" value="SMY34078.1"/>
    <property type="molecule type" value="Genomic_DNA"/>
</dbReference>
<dbReference type="InterPro" id="IPR051165">
    <property type="entry name" value="Multifunctional_ANK_Repeat"/>
</dbReference>
<dbReference type="Pfam" id="PF12796">
    <property type="entry name" value="Ank_2"/>
    <property type="match status" value="1"/>
</dbReference>
<dbReference type="PANTHER" id="PTHR24123:SF33">
    <property type="entry name" value="PROTEIN HOS4"/>
    <property type="match status" value="1"/>
</dbReference>
<accession>A0A1Y6ME72</accession>
<dbReference type="Proteomes" id="UP000195963">
    <property type="component" value="Unassembled WGS sequence"/>
</dbReference>
<reference evidence="5" key="1">
    <citation type="submission" date="2017-06" db="EMBL/GenBank/DDBJ databases">
        <authorList>
            <person name="Rodrigo-Torres L."/>
            <person name="Arahal R.D."/>
            <person name="Lucena T."/>
        </authorList>
    </citation>
    <scope>NUCLEOTIDE SEQUENCE [LARGE SCALE GENOMIC DNA]</scope>
    <source>
        <strain evidence="5">CECT 9190</strain>
    </source>
</reference>
<dbReference type="Gene3D" id="1.25.40.20">
    <property type="entry name" value="Ankyrin repeat-containing domain"/>
    <property type="match status" value="2"/>
</dbReference>
<gene>
    <name evidence="4" type="ORF">PMAL9190_01485</name>
</gene>
<evidence type="ECO:0000256" key="3">
    <source>
        <dbReference type="PROSITE-ProRule" id="PRU00023"/>
    </source>
</evidence>
<keyword evidence="1" id="KW-0677">Repeat</keyword>
<keyword evidence="2 3" id="KW-0040">ANK repeat</keyword>
<dbReference type="RefSeq" id="WP_087844583.1">
    <property type="nucleotide sequence ID" value="NZ_FYAK01000002.1"/>
</dbReference>
<proteinExistence type="predicted"/>
<evidence type="ECO:0000313" key="5">
    <source>
        <dbReference type="Proteomes" id="UP000195963"/>
    </source>
</evidence>
<dbReference type="SMART" id="SM00248">
    <property type="entry name" value="ANK"/>
    <property type="match status" value="4"/>
</dbReference>
<dbReference type="SUPFAM" id="SSF48403">
    <property type="entry name" value="Ankyrin repeat"/>
    <property type="match status" value="1"/>
</dbReference>
<dbReference type="InterPro" id="IPR036770">
    <property type="entry name" value="Ankyrin_rpt-contain_sf"/>
</dbReference>
<sequence>MNDISLDGVDIDKAQEVLDKKLLSSLISQLCMTVFDSMKITAQDLASSGKTAMQFMMERLKSDRHWCQYADSLDCDQKARFNERLYKWTQDSPELPDLSTIASFGGQYADYHDWKVIKTRLITARIWDYYFVTSGLCDINFIKTINIQDQSDNIINSLNVLRRETTHIQKNYGSLYQELFGLLLFRHPRYEEQKKIIVTLLEKVNDYLSEYDKDNEMSYFYYWMNGRYLLHCGELDDALKMYEIAFEQVLYRNNEATQKIVKEAILIASRKPTPDKTFINRLRNISGLFHFEILPAEFAHPKKKKTEVIESWEVDAYAQFFDSFFTKESFFPGAVYPDFSAVPYGIVLDDQQYKLDIKNPDKVISVGMEDGLVKRMPQLVYYAWNANEDSVAALIEAGAHVDKIAKTSNESALLKAVQAMQVNRFPIKNLSECMFNTIAAKRHTSETVNLITAKRRLTALGCAIQTGRLDIVKKVVELGADIDQQHDVGFETPLFTSIGLLIHHKRPITAAIHVEKTKFSGLNLRSLMANNVGFVPHDKEGLIQYLREKESDVIYSSIMDKIKAIEIDSILQNTSIEGFRNIAKYLIVQGADVNAKHDTSLKGFTPLMLAVELDEAELCEYMLNANKKGNIDDTCFDPQTNRRYTVREIAAAWQSKEALKVLALY</sequence>
<feature type="repeat" description="ANK" evidence="3">
    <location>
        <begin position="602"/>
        <end position="634"/>
    </location>
</feature>
<feature type="repeat" description="ANK" evidence="3">
    <location>
        <begin position="455"/>
        <end position="487"/>
    </location>
</feature>